<dbReference type="EMBL" id="FMCU01000029">
    <property type="protein sequence ID" value="SCF48814.1"/>
    <property type="molecule type" value="Genomic_DNA"/>
</dbReference>
<dbReference type="InterPro" id="IPR027417">
    <property type="entry name" value="P-loop_NTPase"/>
</dbReference>
<keyword evidence="4" id="KW-0804">Transcription</keyword>
<dbReference type="SUPFAM" id="SSF52540">
    <property type="entry name" value="P-loop containing nucleoside triphosphate hydrolases"/>
    <property type="match status" value="1"/>
</dbReference>
<dbReference type="GO" id="GO:0006355">
    <property type="term" value="P:regulation of DNA-templated transcription"/>
    <property type="evidence" value="ECO:0007669"/>
    <property type="project" value="InterPro"/>
</dbReference>
<dbReference type="SUPFAM" id="SSF48452">
    <property type="entry name" value="TPR-like"/>
    <property type="match status" value="2"/>
</dbReference>
<evidence type="ECO:0000256" key="3">
    <source>
        <dbReference type="ARBA" id="ARBA00023125"/>
    </source>
</evidence>
<dbReference type="PANTHER" id="PTHR35807">
    <property type="entry name" value="TRANSCRIPTIONAL REGULATOR REDD-RELATED"/>
    <property type="match status" value="1"/>
</dbReference>
<dbReference type="InterPro" id="IPR019734">
    <property type="entry name" value="TPR_rpt"/>
</dbReference>
<dbReference type="PANTHER" id="PTHR35807:SF1">
    <property type="entry name" value="TRANSCRIPTIONAL REGULATOR REDD"/>
    <property type="match status" value="1"/>
</dbReference>
<dbReference type="Pfam" id="PF13424">
    <property type="entry name" value="TPR_12"/>
    <property type="match status" value="1"/>
</dbReference>
<evidence type="ECO:0000259" key="7">
    <source>
        <dbReference type="PROSITE" id="PS51755"/>
    </source>
</evidence>
<proteinExistence type="inferred from homology"/>
<dbReference type="Gene3D" id="3.40.50.300">
    <property type="entry name" value="P-loop containing nucleotide triphosphate hydrolases"/>
    <property type="match status" value="1"/>
</dbReference>
<evidence type="ECO:0000256" key="5">
    <source>
        <dbReference type="PROSITE-ProRule" id="PRU00339"/>
    </source>
</evidence>
<dbReference type="Pfam" id="PF00486">
    <property type="entry name" value="Trans_reg_C"/>
    <property type="match status" value="1"/>
</dbReference>
<evidence type="ECO:0000256" key="6">
    <source>
        <dbReference type="PROSITE-ProRule" id="PRU01091"/>
    </source>
</evidence>
<dbReference type="GO" id="GO:0043531">
    <property type="term" value="F:ADP binding"/>
    <property type="evidence" value="ECO:0007669"/>
    <property type="project" value="InterPro"/>
</dbReference>
<dbReference type="PROSITE" id="PS50005">
    <property type="entry name" value="TPR"/>
    <property type="match status" value="1"/>
</dbReference>
<dbReference type="SMART" id="SM00862">
    <property type="entry name" value="Trans_reg_C"/>
    <property type="match status" value="1"/>
</dbReference>
<dbReference type="SMART" id="SM01043">
    <property type="entry name" value="BTAD"/>
    <property type="match status" value="1"/>
</dbReference>
<dbReference type="InterPro" id="IPR051677">
    <property type="entry name" value="AfsR-DnrI-RedD_regulator"/>
</dbReference>
<dbReference type="Gene3D" id="1.25.40.10">
    <property type="entry name" value="Tetratricopeptide repeat domain"/>
    <property type="match status" value="2"/>
</dbReference>
<dbReference type="Gene3D" id="1.10.10.10">
    <property type="entry name" value="Winged helix-like DNA-binding domain superfamily/Winged helix DNA-binding domain"/>
    <property type="match status" value="1"/>
</dbReference>
<feature type="domain" description="OmpR/PhoB-type" evidence="7">
    <location>
        <begin position="1"/>
        <end position="93"/>
    </location>
</feature>
<dbReference type="AlphaFoldDB" id="A0A1C5AUW1"/>
<organism evidence="8 9">
    <name type="scientific">Micromonospora matsumotoense</name>
    <dbReference type="NCBI Taxonomy" id="121616"/>
    <lineage>
        <taxon>Bacteria</taxon>
        <taxon>Bacillati</taxon>
        <taxon>Actinomycetota</taxon>
        <taxon>Actinomycetes</taxon>
        <taxon>Micromonosporales</taxon>
        <taxon>Micromonosporaceae</taxon>
        <taxon>Micromonospora</taxon>
    </lineage>
</organism>
<dbReference type="CDD" id="cd15831">
    <property type="entry name" value="BTAD"/>
    <property type="match status" value="1"/>
</dbReference>
<evidence type="ECO:0000313" key="8">
    <source>
        <dbReference type="EMBL" id="SCF48814.1"/>
    </source>
</evidence>
<dbReference type="GO" id="GO:0003677">
    <property type="term" value="F:DNA binding"/>
    <property type="evidence" value="ECO:0007669"/>
    <property type="project" value="UniProtKB-UniRule"/>
</dbReference>
<dbReference type="PRINTS" id="PR00364">
    <property type="entry name" value="DISEASERSIST"/>
</dbReference>
<dbReference type="Pfam" id="PF13191">
    <property type="entry name" value="AAA_16"/>
    <property type="match status" value="1"/>
</dbReference>
<dbReference type="InterPro" id="IPR005158">
    <property type="entry name" value="BTAD"/>
</dbReference>
<evidence type="ECO:0000256" key="2">
    <source>
        <dbReference type="ARBA" id="ARBA00023015"/>
    </source>
</evidence>
<evidence type="ECO:0000256" key="4">
    <source>
        <dbReference type="ARBA" id="ARBA00023163"/>
    </source>
</evidence>
<dbReference type="PROSITE" id="PS51755">
    <property type="entry name" value="OMPR_PHOB"/>
    <property type="match status" value="1"/>
</dbReference>
<keyword evidence="5" id="KW-0802">TPR repeat</keyword>
<dbReference type="InterPro" id="IPR001867">
    <property type="entry name" value="OmpR/PhoB-type_DNA-bd"/>
</dbReference>
<dbReference type="SMART" id="SM00028">
    <property type="entry name" value="TPR"/>
    <property type="match status" value="5"/>
</dbReference>
<dbReference type="InterPro" id="IPR036388">
    <property type="entry name" value="WH-like_DNA-bd_sf"/>
</dbReference>
<dbReference type="InterPro" id="IPR041664">
    <property type="entry name" value="AAA_16"/>
</dbReference>
<keyword evidence="2" id="KW-0805">Transcription regulation</keyword>
<dbReference type="SUPFAM" id="SSF46894">
    <property type="entry name" value="C-terminal effector domain of the bipartite response regulators"/>
    <property type="match status" value="1"/>
</dbReference>
<dbReference type="InterPro" id="IPR011990">
    <property type="entry name" value="TPR-like_helical_dom_sf"/>
</dbReference>
<dbReference type="Pfam" id="PF03704">
    <property type="entry name" value="BTAD"/>
    <property type="match status" value="1"/>
</dbReference>
<evidence type="ECO:0000256" key="1">
    <source>
        <dbReference type="ARBA" id="ARBA00005820"/>
    </source>
</evidence>
<dbReference type="RefSeq" id="WP_176739235.1">
    <property type="nucleotide sequence ID" value="NZ_FMCU01000029.1"/>
</dbReference>
<feature type="repeat" description="TPR" evidence="5">
    <location>
        <begin position="836"/>
        <end position="869"/>
    </location>
</feature>
<dbReference type="InterPro" id="IPR016032">
    <property type="entry name" value="Sig_transdc_resp-reg_C-effctor"/>
</dbReference>
<feature type="DNA-binding region" description="OmpR/PhoB-type" evidence="6">
    <location>
        <begin position="1"/>
        <end position="93"/>
    </location>
</feature>
<accession>A0A1C5AUW1</accession>
<dbReference type="GO" id="GO:0000160">
    <property type="term" value="P:phosphorelay signal transduction system"/>
    <property type="evidence" value="ECO:0007669"/>
    <property type="project" value="InterPro"/>
</dbReference>
<name>A0A1C5AUW1_9ACTN</name>
<keyword evidence="9" id="KW-1185">Reference proteome</keyword>
<dbReference type="Proteomes" id="UP000198797">
    <property type="component" value="Unassembled WGS sequence"/>
</dbReference>
<protein>
    <submittedName>
        <fullName evidence="8">DNA-binding transcriptional activator of the SARP family</fullName>
    </submittedName>
</protein>
<dbReference type="STRING" id="121616.GA0070216_1299"/>
<sequence>MRYRILGALRAVDGQGRPCLLDRRQSRILAVLLLSPDRMVSRDHLVDAVWNDSPPATAVRQLQNCVSQLRHRLAGDQGEHPIVAEPTGYHIRLEAGQLDAQVFETSVAVATDQAAVGRVADAASGLRDALALWRGPALAGIKGRVIEAGSSRLDEQRLAVLETCLELELGQGRQNEIIGELLHLVAANPLRERMVGLLMLALHASGRRSEALRAYDRLRHHLGEELGLDPGTTLQELHAGILRNAAPATPAAVPRRTAPRQLPAPVRHFVGREPILRELDTLAEDAAAQGGALAVLHGTGGIGKTALAVHWAHRAATAFPDGQLFVNLRGFDPHRQPLPAATALRSLLGALGVTAEQIPADVEERASLYRSLLAERRMLIVLDNARATDQIRPLLPGGGGCMVVATSRNELTSLVAVEGARPFTLDLFSVEEAQQLLTGRLGAERLTTDPQAVSDLIACCARLPLALAIMAARAAAHPTFPLSTFSGELTDTRRRLDAVDGGDQFTQMRSVLSWSYQRLSAPVAQMFRLLGLHGGTDITVSAAAHLAGRPALHTRHVLTDLARSHLVTEHTMGRYAMHDLLSAYAGELAATHESEAGRQRAIRRLLTYYLYAAASADVLVTPHRRRTPLPEPVSPLDELPCFGGHLEALSWLETERNNLTAVVRLAHDTGEYATGWRLANLLWGLFHLGKYWDDWIATHRVGLACAQACEDTSAEFTMHSSLGTAHRELGRFAEARQCHHAALRISRRTADRRGEAQALNGLGAVYGDMRQSRLARQFLRRSLQIRREIGDRWGEAITMCNLGEEDLADGDLAAARHHFTVALTIRRDIGDRWGEAMTLSCLGQAFVAGKQYDEALTHLSDALTMHREMNDLAMQASDLHHLGRIEHELGHGERGEQHLREARAIYQRLGMEPPA</sequence>
<comment type="similarity">
    <text evidence="1">Belongs to the AfsR/DnrI/RedD regulatory family.</text>
</comment>
<gene>
    <name evidence="8" type="ORF">GA0070216_1299</name>
</gene>
<evidence type="ECO:0000313" key="9">
    <source>
        <dbReference type="Proteomes" id="UP000198797"/>
    </source>
</evidence>
<keyword evidence="3 6" id="KW-0238">DNA-binding</keyword>
<reference evidence="9" key="1">
    <citation type="submission" date="2016-06" db="EMBL/GenBank/DDBJ databases">
        <authorList>
            <person name="Varghese N."/>
            <person name="Submissions Spin"/>
        </authorList>
    </citation>
    <scope>NUCLEOTIDE SEQUENCE [LARGE SCALE GENOMIC DNA]</scope>
    <source>
        <strain evidence="9">DSM 44100</strain>
    </source>
</reference>